<dbReference type="GO" id="GO:0031146">
    <property type="term" value="P:SCF-dependent proteasomal ubiquitin-dependent protein catabolic process"/>
    <property type="evidence" value="ECO:0007669"/>
    <property type="project" value="TreeGrafter"/>
</dbReference>
<evidence type="ECO:0000313" key="1">
    <source>
        <dbReference type="EMBL" id="KYQ96918.1"/>
    </source>
</evidence>
<dbReference type="GO" id="GO:0019005">
    <property type="term" value="C:SCF ubiquitin ligase complex"/>
    <property type="evidence" value="ECO:0007669"/>
    <property type="project" value="TreeGrafter"/>
</dbReference>
<accession>A0A151ZSM9</accession>
<gene>
    <name evidence="1" type="ORF">DLAC_04238</name>
</gene>
<dbReference type="InterPro" id="IPR032675">
    <property type="entry name" value="LRR_dom_sf"/>
</dbReference>
<name>A0A151ZSM9_TIELA</name>
<dbReference type="SMART" id="SM00367">
    <property type="entry name" value="LRR_CC"/>
    <property type="match status" value="3"/>
</dbReference>
<dbReference type="AlphaFoldDB" id="A0A151ZSM9"/>
<dbReference type="EMBL" id="LODT01000021">
    <property type="protein sequence ID" value="KYQ96918.1"/>
    <property type="molecule type" value="Genomic_DNA"/>
</dbReference>
<reference evidence="1 2" key="1">
    <citation type="submission" date="2015-12" db="EMBL/GenBank/DDBJ databases">
        <title>Dictyostelia acquired genes for synthesis and detection of signals that induce cell-type specialization by lateral gene transfer from prokaryotes.</title>
        <authorList>
            <person name="Gloeckner G."/>
            <person name="Schaap P."/>
        </authorList>
    </citation>
    <scope>NUCLEOTIDE SEQUENCE [LARGE SCALE GENOMIC DNA]</scope>
    <source>
        <strain evidence="1 2">TK</strain>
    </source>
</reference>
<evidence type="ECO:0000313" key="2">
    <source>
        <dbReference type="Proteomes" id="UP000076078"/>
    </source>
</evidence>
<dbReference type="PANTHER" id="PTHR13318:SF190">
    <property type="entry name" value="PARTNER OF PAIRED, ISOFORM B"/>
    <property type="match status" value="1"/>
</dbReference>
<proteinExistence type="predicted"/>
<comment type="caution">
    <text evidence="1">The sequence shown here is derived from an EMBL/GenBank/DDBJ whole genome shotgun (WGS) entry which is preliminary data.</text>
</comment>
<dbReference type="SUPFAM" id="SSF52047">
    <property type="entry name" value="RNI-like"/>
    <property type="match status" value="1"/>
</dbReference>
<dbReference type="Proteomes" id="UP000076078">
    <property type="component" value="Unassembled WGS sequence"/>
</dbReference>
<sequence>MILNRLRGVNELFRLMITSNTVKTLIQKSLKLMTIHLYSRMVHGIALKYLKGCHKLIFDGSFLIQDRDYFYLDDIDILEFRYKYSQSLNFDEKICKEHLELVNCAGINGSGFKNINKKTLKKLFLSNTLDNCYFKDLIGISTIKVLVDRSNIGEHLNVAHNIQCSSLKSYHFKFFKSVRKLISTQYSKHGDDCIKNLYENLYDQSSLKHLSIRNFDISDESMSYFKHLKTLNIDDNSRVTDQGIKNLQNITKISLSNCVNIHDESMQYLSNCHTVNVYYLPLTVVGYTHLSNVQNLIVGGSNFPNNTPLFHLFTNLQQLDIRNCVVHKNDVFYLKYLNRIKCNNTLPHNDQMYLLTNGVDIVDFRPRFFSHYV</sequence>
<dbReference type="PANTHER" id="PTHR13318">
    <property type="entry name" value="PARTNER OF PAIRED, ISOFORM B-RELATED"/>
    <property type="match status" value="1"/>
</dbReference>
<dbReference type="InterPro" id="IPR006553">
    <property type="entry name" value="Leu-rich_rpt_Cys-con_subtyp"/>
</dbReference>
<keyword evidence="2" id="KW-1185">Reference proteome</keyword>
<organism evidence="1 2">
    <name type="scientific">Tieghemostelium lacteum</name>
    <name type="common">Slime mold</name>
    <name type="synonym">Dictyostelium lacteum</name>
    <dbReference type="NCBI Taxonomy" id="361077"/>
    <lineage>
        <taxon>Eukaryota</taxon>
        <taxon>Amoebozoa</taxon>
        <taxon>Evosea</taxon>
        <taxon>Eumycetozoa</taxon>
        <taxon>Dictyostelia</taxon>
        <taxon>Dictyosteliales</taxon>
        <taxon>Raperosteliaceae</taxon>
        <taxon>Tieghemostelium</taxon>
    </lineage>
</organism>
<protein>
    <submittedName>
        <fullName evidence="1">Uncharacterized protein</fullName>
    </submittedName>
</protein>
<dbReference type="InParanoid" id="A0A151ZSM9"/>
<dbReference type="Gene3D" id="3.80.10.10">
    <property type="entry name" value="Ribonuclease Inhibitor"/>
    <property type="match status" value="1"/>
</dbReference>